<proteinExistence type="predicted"/>
<dbReference type="Pfam" id="PF11154">
    <property type="entry name" value="DUF2934"/>
    <property type="match status" value="1"/>
</dbReference>
<dbReference type="RefSeq" id="WP_149301164.1">
    <property type="nucleotide sequence ID" value="NZ_VTWH01000004.1"/>
</dbReference>
<name>A0A5B0DTK4_9HYPH</name>
<organism evidence="2 3">
    <name type="scientific">Aureimonas fodinaquatilis</name>
    <dbReference type="NCBI Taxonomy" id="2565783"/>
    <lineage>
        <taxon>Bacteria</taxon>
        <taxon>Pseudomonadati</taxon>
        <taxon>Pseudomonadota</taxon>
        <taxon>Alphaproteobacteria</taxon>
        <taxon>Hyphomicrobiales</taxon>
        <taxon>Aurantimonadaceae</taxon>
        <taxon>Aureimonas</taxon>
    </lineage>
</organism>
<comment type="caution">
    <text evidence="2">The sequence shown here is derived from an EMBL/GenBank/DDBJ whole genome shotgun (WGS) entry which is preliminary data.</text>
</comment>
<keyword evidence="3" id="KW-1185">Reference proteome</keyword>
<feature type="region of interest" description="Disordered" evidence="1">
    <location>
        <begin position="1"/>
        <end position="80"/>
    </location>
</feature>
<feature type="compositionally biased region" description="Basic and acidic residues" evidence="1">
    <location>
        <begin position="1"/>
        <end position="59"/>
    </location>
</feature>
<evidence type="ECO:0000313" key="2">
    <source>
        <dbReference type="EMBL" id="KAA0968890.1"/>
    </source>
</evidence>
<dbReference type="InterPro" id="IPR021327">
    <property type="entry name" value="DUF2934"/>
</dbReference>
<sequence length="80" mass="9400">MDDREQQRRERAYKIWEDEGRPTGAHEDHWKRAHDPHELTEQESEDVIKVNQEADREFSGEEDEPGFVDDIKPPSVASPD</sequence>
<dbReference type="Proteomes" id="UP000324738">
    <property type="component" value="Unassembled WGS sequence"/>
</dbReference>
<protein>
    <submittedName>
        <fullName evidence="2">DUF2934 domain-containing protein</fullName>
    </submittedName>
</protein>
<dbReference type="AlphaFoldDB" id="A0A5B0DTK4"/>
<gene>
    <name evidence="2" type="ORF">FPY71_15090</name>
</gene>
<evidence type="ECO:0000256" key="1">
    <source>
        <dbReference type="SAM" id="MobiDB-lite"/>
    </source>
</evidence>
<dbReference type="EMBL" id="VTWH01000004">
    <property type="protein sequence ID" value="KAA0968890.1"/>
    <property type="molecule type" value="Genomic_DNA"/>
</dbReference>
<dbReference type="OrthoDB" id="9811127at2"/>
<evidence type="ECO:0000313" key="3">
    <source>
        <dbReference type="Proteomes" id="UP000324738"/>
    </source>
</evidence>
<accession>A0A5B0DTK4</accession>
<reference evidence="2 3" key="1">
    <citation type="submission" date="2019-08" db="EMBL/GenBank/DDBJ databases">
        <title>Aureimonas fodiniaquatilis sp. nov., isolated from a coal mine wastewater.</title>
        <authorList>
            <person name="Kim W."/>
        </authorList>
    </citation>
    <scope>NUCLEOTIDE SEQUENCE [LARGE SCALE GENOMIC DNA]</scope>
    <source>
        <strain evidence="2 3">CAU 1482</strain>
    </source>
</reference>